<evidence type="ECO:0000259" key="8">
    <source>
        <dbReference type="Pfam" id="PF12830"/>
    </source>
</evidence>
<dbReference type="STRING" id="121845.A0A1S3DK84"/>
<feature type="region of interest" description="Disordered" evidence="7">
    <location>
        <begin position="1915"/>
        <end position="1969"/>
    </location>
</feature>
<feature type="region of interest" description="Disordered" evidence="7">
    <location>
        <begin position="1840"/>
        <end position="1899"/>
    </location>
</feature>
<dbReference type="GO" id="GO:0061775">
    <property type="term" value="F:cohesin loader activity"/>
    <property type="evidence" value="ECO:0007669"/>
    <property type="project" value="InterPro"/>
</dbReference>
<dbReference type="Gene3D" id="1.25.10.10">
    <property type="entry name" value="Leucine-rich Repeat Variant"/>
    <property type="match status" value="1"/>
</dbReference>
<keyword evidence="3 6" id="KW-0677">Repeat</keyword>
<keyword evidence="9" id="KW-1185">Reference proteome</keyword>
<evidence type="ECO:0000256" key="3">
    <source>
        <dbReference type="ARBA" id="ARBA00022737"/>
    </source>
</evidence>
<feature type="compositionally biased region" description="Polar residues" evidence="7">
    <location>
        <begin position="197"/>
        <end position="208"/>
    </location>
</feature>
<dbReference type="Pfam" id="PF12765">
    <property type="entry name" value="Cohesin_HEAT"/>
    <property type="match status" value="1"/>
</dbReference>
<dbReference type="Proteomes" id="UP000079169">
    <property type="component" value="Unplaced"/>
</dbReference>
<evidence type="ECO:0000256" key="1">
    <source>
        <dbReference type="ARBA" id="ARBA00004123"/>
    </source>
</evidence>
<feature type="compositionally biased region" description="Basic residues" evidence="7">
    <location>
        <begin position="1924"/>
        <end position="1951"/>
    </location>
</feature>
<feature type="compositionally biased region" description="Basic and acidic residues" evidence="7">
    <location>
        <begin position="298"/>
        <end position="315"/>
    </location>
</feature>
<evidence type="ECO:0000256" key="5">
    <source>
        <dbReference type="ARBA" id="ARBA00023306"/>
    </source>
</evidence>
<feature type="compositionally biased region" description="Low complexity" evidence="7">
    <location>
        <begin position="22"/>
        <end position="43"/>
    </location>
</feature>
<keyword evidence="4 6" id="KW-0539">Nucleus</keyword>
<dbReference type="PANTHER" id="PTHR21704:SF18">
    <property type="entry name" value="NIPPED-B-LIKE PROTEIN"/>
    <property type="match status" value="1"/>
</dbReference>
<evidence type="ECO:0000256" key="4">
    <source>
        <dbReference type="ARBA" id="ARBA00023242"/>
    </source>
</evidence>
<dbReference type="GO" id="GO:0034087">
    <property type="term" value="P:establishment of mitotic sister chromatid cohesion"/>
    <property type="evidence" value="ECO:0007669"/>
    <property type="project" value="TreeGrafter"/>
</dbReference>
<dbReference type="GO" id="GO:0090694">
    <property type="term" value="C:Scc2-Scc4 cohesin loading complex"/>
    <property type="evidence" value="ECO:0007669"/>
    <property type="project" value="TreeGrafter"/>
</dbReference>
<feature type="region of interest" description="Disordered" evidence="7">
    <location>
        <begin position="886"/>
        <end position="918"/>
    </location>
</feature>
<feature type="compositionally biased region" description="Low complexity" evidence="7">
    <location>
        <begin position="86"/>
        <end position="112"/>
    </location>
</feature>
<feature type="compositionally biased region" description="Acidic residues" evidence="7">
    <location>
        <begin position="903"/>
        <end position="918"/>
    </location>
</feature>
<feature type="compositionally biased region" description="Pro residues" evidence="7">
    <location>
        <begin position="1881"/>
        <end position="1890"/>
    </location>
</feature>
<feature type="compositionally biased region" description="Low complexity" evidence="7">
    <location>
        <begin position="146"/>
        <end position="155"/>
    </location>
</feature>
<dbReference type="GO" id="GO:0140588">
    <property type="term" value="P:chromatin looping"/>
    <property type="evidence" value="ECO:0007669"/>
    <property type="project" value="InterPro"/>
</dbReference>
<dbReference type="OMA" id="GSTDWPA"/>
<proteinExistence type="inferred from homology"/>
<reference evidence="10" key="1">
    <citation type="submission" date="2025-08" db="UniProtKB">
        <authorList>
            <consortium name="RefSeq"/>
        </authorList>
    </citation>
    <scope>IDENTIFICATION</scope>
</reference>
<evidence type="ECO:0000256" key="7">
    <source>
        <dbReference type="SAM" id="MobiDB-lite"/>
    </source>
</evidence>
<keyword evidence="5 6" id="KW-0131">Cell cycle</keyword>
<evidence type="ECO:0000256" key="6">
    <source>
        <dbReference type="RuleBase" id="RU364107"/>
    </source>
</evidence>
<dbReference type="InterPro" id="IPR026003">
    <property type="entry name" value="Cohesin_HEAT"/>
</dbReference>
<organism evidence="9 10">
    <name type="scientific">Diaphorina citri</name>
    <name type="common">Asian citrus psyllid</name>
    <dbReference type="NCBI Taxonomy" id="121845"/>
    <lineage>
        <taxon>Eukaryota</taxon>
        <taxon>Metazoa</taxon>
        <taxon>Ecdysozoa</taxon>
        <taxon>Arthropoda</taxon>
        <taxon>Hexapoda</taxon>
        <taxon>Insecta</taxon>
        <taxon>Pterygota</taxon>
        <taxon>Neoptera</taxon>
        <taxon>Paraneoptera</taxon>
        <taxon>Hemiptera</taxon>
        <taxon>Sternorrhyncha</taxon>
        <taxon>Psylloidea</taxon>
        <taxon>Psyllidae</taxon>
        <taxon>Diaphorininae</taxon>
        <taxon>Diaphorina</taxon>
    </lineage>
</organism>
<dbReference type="RefSeq" id="XP_008483402.2">
    <property type="nucleotide sequence ID" value="XM_008485180.3"/>
</dbReference>
<feature type="region of interest" description="Disordered" evidence="7">
    <location>
        <begin position="1"/>
        <end position="238"/>
    </location>
</feature>
<dbReference type="Pfam" id="PF12830">
    <property type="entry name" value="Nipped-B_C"/>
    <property type="match status" value="1"/>
</dbReference>
<dbReference type="InterPro" id="IPR024986">
    <property type="entry name" value="Nipped-B_C"/>
</dbReference>
<dbReference type="CDD" id="cd23958">
    <property type="entry name" value="SCC2"/>
    <property type="match status" value="1"/>
</dbReference>
<dbReference type="GO" id="GO:0010468">
    <property type="term" value="P:regulation of gene expression"/>
    <property type="evidence" value="ECO:0007669"/>
    <property type="project" value="InterPro"/>
</dbReference>
<evidence type="ECO:0000313" key="10">
    <source>
        <dbReference type="RefSeq" id="XP_008483402.2"/>
    </source>
</evidence>
<dbReference type="GO" id="GO:0071169">
    <property type="term" value="P:establishment of protein localization to chromatin"/>
    <property type="evidence" value="ECO:0007669"/>
    <property type="project" value="TreeGrafter"/>
</dbReference>
<dbReference type="SUPFAM" id="SSF48371">
    <property type="entry name" value="ARM repeat"/>
    <property type="match status" value="1"/>
</dbReference>
<evidence type="ECO:0000313" key="9">
    <source>
        <dbReference type="Proteomes" id="UP000079169"/>
    </source>
</evidence>
<feature type="compositionally biased region" description="Polar residues" evidence="7">
    <location>
        <begin position="44"/>
        <end position="69"/>
    </location>
</feature>
<feature type="compositionally biased region" description="Low complexity" evidence="7">
    <location>
        <begin position="1860"/>
        <end position="1880"/>
    </location>
</feature>
<feature type="region of interest" description="Disordered" evidence="7">
    <location>
        <begin position="267"/>
        <end position="345"/>
    </location>
</feature>
<dbReference type="KEGG" id="dci:103520087"/>
<name>A0A1S3DK84_DIACI</name>
<accession>A0A1S3DK84</accession>
<sequence>MLYPPVAGNSTSQPTRVAHGNQQQQLKQQQQQLHQQQSQALHQTPQKSLAQVQNQIPQSPAVVQQQSYQLHPGLQPSLPQQNSPFVQKPLLEEQQQQQFQQNFVQKQQQHHPVSSNNQSPYPGPPVLTRSSVITSEKDMHNGNLMSSPSSSSSSSTVMPPQLHPQLGHNLIPNNFNSLPSKPLHPSIPNHEQVNKFEPSSSPMTSLVNTAEPPRQTPMYNARPESNSTKPPDTPKANHENLMLMKEPVIVLDRMTAKDQEQVQKDLKEAANKSNHNHKIKSDSESEDDDKSKKRSFFKNRDRERRRETRGTKNDDNDANNDENTSMADRIKKRKREEEEEMKEEPFIPPKPKLQKVERKLVPVLEMLSVEELMETNTYHRFNRTAEKIFDSMEDVNLTIDAGDDMDEDVPPEVLIPKYQLQDLTSEAAKLKNLGATSSVPADRIIRLLSILEKNIRDGAKVTPLADPDDDEDQQKLWMELAMERVMRAVDASLTVLYILTSPKMSKRVYIEDVIDRVVIFAKFQLHNTVYPAFDPVYRVSKQEKSYSGSARKKRQYTKEVREKSVLTLYTKLSEVVGLISELLAAQTLTDTTVLHASSMGVSPFFVENISELQLSSLKLVTTIFTKYEKHRKLLLDDILASMARLPSTKRNLRTYRLNSSDYIQMLTALVLQLIQCMVVLPESLGSKTEKNPVDPDVFIMSKFKAAKNTATSFLHVFLAKCSSKSEEIDYRPIFENLIQDLLVTVNKPEWPAAELMLSVLGSLLVSSIINKSLEMSLRMASLDYLGSVSARLRKDSVQSKLKLASIDLIIRDIRYEELKDEEGNLTAEVKDVKDDDERTEFLQRVLLDYLAVQSQSEASLSYARYFHITQWYQDIINSASKPAVQKTKPVKDKKKKRKRVTSSDEESSESEEEEEVVEEVPGSEFKKIDAKKKFLLSKITPYVQGNTSTQILQTYVDYESAELIARYLGSKQNFSQSFDTYLRRIISVVMESSVLIRTKAMKCLTSIVEVDPEILAMKDMQIGVSVSFLDHSTSVREAAVDLVGKYILNKPELIDKYYNMLSARILDTGVSVRKRVIKILKDICIEYPEYPKIPEICVKMIRRVNDEEGIRKLVMEVFHNMWFMPVHEKPLDTKTLTQKVMHITDVVHACQDIGLEWFEQLLQSLFKPKDEGKEKDDVVIAAAKHVQVEPPKQLLLACKQIVNCLIDYTVRLDSTDDKTPQKLLSCLQTLFLLAKIRPQLLIDHAITIQPYLSLRCHTKENFQVISYAAKILELVVPLIENASESFLANLESDSVKLVVTQRPNMITSSCITCLSSIVNSVTKNFKLVRDCFSQFYKYLTNFRDYHEKTAEPDPGVVKRFKDIFKKAVLVIGLLLRHFNFTDPQIIGDTLAPNIKDQVVEILMYFLQHRAEYRHFILKAIGHICIRHYELMLTPELKAMYQEILKDPYADTQIKRQVLNNIEIYLSEEEKRMIQQDLEWAKLSKNENLKEMCDVTSGMASTIVQLYLKEIVESFLHPSLDVRHAVLKVIQLILNQGLLNPVQLVPYLICMSTDPEKPVSNSADKQLQEIEKKYPGFIYMKSQQGIRLSYQFQKTLQNTHIVRGFREKEGELPGALNGFLYSILKSKQQRRAVALSFLKQFDEQAKTSLEQMLYLTDNMAYFPYQVQDEPLFIIHNIDIILSVNGTNLIQSFKEALLPLYGPHPEVHIDPMTGLARPVIDEDEDEDQETLLARMPEDAQPLVDCMTASQGCILLLVLKNHLKAMYGFNDAKISQYSPSENSKLYEKAVTRKSNSKFNPQATLKKLQELKSNSILNEEERKALISEYLEFKHLIISLDPDEVDDEDVKPAGAPNAPGASLPHVTSVHNSSSVNTVPQHQVHSMPPPPPPSHHPYPSQQATTPQVVTPLKVPKLTIIAPTPPTADFKHHHHKSHKSRKSEKHKKHPKKRKKHRHNSSDEDDDSDENSDPDYE</sequence>
<feature type="domain" description="Sister chromatid cohesion C-terminal" evidence="8">
    <location>
        <begin position="1499"/>
        <end position="1679"/>
    </location>
</feature>
<evidence type="ECO:0000256" key="2">
    <source>
        <dbReference type="ARBA" id="ARBA00009252"/>
    </source>
</evidence>
<protein>
    <recommendedName>
        <fullName evidence="6">Nipped-B protein</fullName>
    </recommendedName>
</protein>
<feature type="compositionally biased region" description="Basic residues" evidence="7">
    <location>
        <begin position="891"/>
        <end position="900"/>
    </location>
</feature>
<gene>
    <name evidence="10" type="primary">LOC103520087</name>
</gene>
<dbReference type="GO" id="GO:1990414">
    <property type="term" value="P:replication-born double-strand break repair via sister chromatid exchange"/>
    <property type="evidence" value="ECO:0007669"/>
    <property type="project" value="TreeGrafter"/>
</dbReference>
<feature type="compositionally biased region" description="Acidic residues" evidence="7">
    <location>
        <begin position="1955"/>
        <end position="1969"/>
    </location>
</feature>
<dbReference type="PaxDb" id="121845-A0A1S3DK84"/>
<dbReference type="InterPro" id="IPR033031">
    <property type="entry name" value="Scc2/Nipped-B"/>
</dbReference>
<dbReference type="InterPro" id="IPR016024">
    <property type="entry name" value="ARM-type_fold"/>
</dbReference>
<dbReference type="PANTHER" id="PTHR21704">
    <property type="entry name" value="NIPPED-B-LIKE PROTEIN DELANGIN SCC2-RELATED"/>
    <property type="match status" value="1"/>
</dbReference>
<dbReference type="InterPro" id="IPR011989">
    <property type="entry name" value="ARM-like"/>
</dbReference>
<dbReference type="GO" id="GO:0003682">
    <property type="term" value="F:chromatin binding"/>
    <property type="evidence" value="ECO:0007669"/>
    <property type="project" value="TreeGrafter"/>
</dbReference>
<comment type="subcellular location">
    <subcellularLocation>
        <location evidence="1 6">Nucleus</location>
    </subcellularLocation>
</comment>
<dbReference type="GeneID" id="103520087"/>
<comment type="similarity">
    <text evidence="2 6">Belongs to the SCC2/Nipped-B family.</text>
</comment>